<proteinExistence type="predicted"/>
<name>A0A1M7KFC4_9GAMM</name>
<evidence type="ECO:0000313" key="1">
    <source>
        <dbReference type="EMBL" id="SHM63969.1"/>
    </source>
</evidence>
<protein>
    <submittedName>
        <fullName evidence="1">Uncharacterized protein</fullName>
    </submittedName>
</protein>
<dbReference type="STRING" id="44933.SAMN05660971_03480"/>
<gene>
    <name evidence="1" type="ORF">SAMN05660971_03480</name>
</gene>
<dbReference type="EMBL" id="FRCA01000010">
    <property type="protein sequence ID" value="SHM63969.1"/>
    <property type="molecule type" value="Genomic_DNA"/>
</dbReference>
<sequence>MSWLFSRALVAEFSVATSWGGEQSAPLNVMPTQHKFWRSDRMMEPCQLSRFGLTCAVLTERHGEALLTWYRADSRVRTYPLLGPAMVWRVSVPDSGRKCGGSLARYDHHSSSWKTAQLSLLEGSAVFSATWPNWGSMRNGECWEQATWVPHIAASESGLWPTPTVYGNHNKPGASKNAGWGLSSAVKLWPTPTASASKGSSAGALLRKDGRSRINDRLDHKIMHLEGGQLNPAWVEWLMGWPIGWTELKPLVMARFHEWQRQHSITWPDGTEVAA</sequence>
<evidence type="ECO:0000313" key="2">
    <source>
        <dbReference type="Proteomes" id="UP000184123"/>
    </source>
</evidence>
<dbReference type="AlphaFoldDB" id="A0A1M7KFC4"/>
<reference evidence="1 2" key="1">
    <citation type="submission" date="2016-11" db="EMBL/GenBank/DDBJ databases">
        <authorList>
            <person name="Jaros S."/>
            <person name="Januszkiewicz K."/>
            <person name="Wedrychowicz H."/>
        </authorList>
    </citation>
    <scope>NUCLEOTIDE SEQUENCE [LARGE SCALE GENOMIC DNA]</scope>
    <source>
        <strain evidence="1 2">DSM 4740</strain>
    </source>
</reference>
<organism evidence="1 2">
    <name type="scientific">Halomonas cupida</name>
    <dbReference type="NCBI Taxonomy" id="44933"/>
    <lineage>
        <taxon>Bacteria</taxon>
        <taxon>Pseudomonadati</taxon>
        <taxon>Pseudomonadota</taxon>
        <taxon>Gammaproteobacteria</taxon>
        <taxon>Oceanospirillales</taxon>
        <taxon>Halomonadaceae</taxon>
        <taxon>Halomonas</taxon>
    </lineage>
</organism>
<dbReference type="Proteomes" id="UP000184123">
    <property type="component" value="Unassembled WGS sequence"/>
</dbReference>
<accession>A0A1M7KFC4</accession>